<dbReference type="InterPro" id="IPR025877">
    <property type="entry name" value="MobA-like_NTP_Trfase"/>
</dbReference>
<keyword evidence="9" id="KW-0548">Nucleotidyltransferase</keyword>
<evidence type="ECO:0000256" key="7">
    <source>
        <dbReference type="ARBA" id="ARBA00023150"/>
    </source>
</evidence>
<dbReference type="CDD" id="cd02503">
    <property type="entry name" value="MobA"/>
    <property type="match status" value="1"/>
</dbReference>
<dbReference type="GO" id="GO:0016779">
    <property type="term" value="F:nucleotidyltransferase activity"/>
    <property type="evidence" value="ECO:0007669"/>
    <property type="project" value="UniProtKB-KW"/>
</dbReference>
<dbReference type="PANTHER" id="PTHR19136:SF81">
    <property type="entry name" value="MOLYBDENUM COFACTOR GUANYLYLTRANSFERASE"/>
    <property type="match status" value="1"/>
</dbReference>
<proteinExistence type="predicted"/>
<evidence type="ECO:0000256" key="6">
    <source>
        <dbReference type="ARBA" id="ARBA00023134"/>
    </source>
</evidence>
<evidence type="ECO:0000259" key="8">
    <source>
        <dbReference type="Pfam" id="PF12804"/>
    </source>
</evidence>
<keyword evidence="2" id="KW-0808">Transferase</keyword>
<dbReference type="SUPFAM" id="SSF53448">
    <property type="entry name" value="Nucleotide-diphospho-sugar transferases"/>
    <property type="match status" value="1"/>
</dbReference>
<feature type="domain" description="MobA-like NTP transferase" evidence="8">
    <location>
        <begin position="2"/>
        <end position="152"/>
    </location>
</feature>
<evidence type="ECO:0000256" key="1">
    <source>
        <dbReference type="ARBA" id="ARBA00022490"/>
    </source>
</evidence>
<keyword evidence="1" id="KW-0963">Cytoplasm</keyword>
<keyword evidence="10" id="KW-1185">Reference proteome</keyword>
<dbReference type="EMBL" id="WAEL01000001">
    <property type="protein sequence ID" value="NID09232.1"/>
    <property type="molecule type" value="Genomic_DNA"/>
</dbReference>
<evidence type="ECO:0000256" key="4">
    <source>
        <dbReference type="ARBA" id="ARBA00022741"/>
    </source>
</evidence>
<evidence type="ECO:0000313" key="9">
    <source>
        <dbReference type="EMBL" id="NID09232.1"/>
    </source>
</evidence>
<evidence type="ECO:0000256" key="5">
    <source>
        <dbReference type="ARBA" id="ARBA00022842"/>
    </source>
</evidence>
<keyword evidence="4" id="KW-0547">Nucleotide-binding</keyword>
<name>A0ABX0QDR2_9BACT</name>
<keyword evidence="5" id="KW-0460">Magnesium</keyword>
<dbReference type="InterPro" id="IPR013482">
    <property type="entry name" value="Molybde_CF_guanTrfase"/>
</dbReference>
<dbReference type="InterPro" id="IPR029044">
    <property type="entry name" value="Nucleotide-diphossugar_trans"/>
</dbReference>
<gene>
    <name evidence="9" type="ORF">F7231_03540</name>
</gene>
<keyword evidence="6" id="KW-0342">GTP-binding</keyword>
<protein>
    <submittedName>
        <fullName evidence="9">Molybdenum cofactor guanylyltransferase</fullName>
    </submittedName>
</protein>
<keyword evidence="7" id="KW-0501">Molybdenum cofactor biosynthesis</keyword>
<dbReference type="PANTHER" id="PTHR19136">
    <property type="entry name" value="MOLYBDENUM COFACTOR GUANYLYLTRANSFERASE"/>
    <property type="match status" value="1"/>
</dbReference>
<keyword evidence="3" id="KW-0479">Metal-binding</keyword>
<evidence type="ECO:0000313" key="10">
    <source>
        <dbReference type="Proteomes" id="UP000606008"/>
    </source>
</evidence>
<dbReference type="Pfam" id="PF12804">
    <property type="entry name" value="NTP_transf_3"/>
    <property type="match status" value="1"/>
</dbReference>
<evidence type="ECO:0000256" key="2">
    <source>
        <dbReference type="ARBA" id="ARBA00022679"/>
    </source>
</evidence>
<accession>A0ABX0QDR2</accession>
<evidence type="ECO:0000256" key="3">
    <source>
        <dbReference type="ARBA" id="ARBA00022723"/>
    </source>
</evidence>
<organism evidence="9 10">
    <name type="scientific">Fibrivirga algicola</name>
    <dbReference type="NCBI Taxonomy" id="2950420"/>
    <lineage>
        <taxon>Bacteria</taxon>
        <taxon>Pseudomonadati</taxon>
        <taxon>Bacteroidota</taxon>
        <taxon>Cytophagia</taxon>
        <taxon>Cytophagales</taxon>
        <taxon>Spirosomataceae</taxon>
        <taxon>Fibrivirga</taxon>
    </lineage>
</organism>
<comment type="caution">
    <text evidence="9">The sequence shown here is derived from an EMBL/GenBank/DDBJ whole genome shotgun (WGS) entry which is preliminary data.</text>
</comment>
<dbReference type="Proteomes" id="UP000606008">
    <property type="component" value="Unassembled WGS sequence"/>
</dbReference>
<reference evidence="9" key="1">
    <citation type="submission" date="2024-05" db="EMBL/GenBank/DDBJ databases">
        <authorList>
            <person name="Jung D.-H."/>
        </authorList>
    </citation>
    <scope>NUCLEOTIDE SEQUENCE</scope>
    <source>
        <strain evidence="9">JA-25</strain>
    </source>
</reference>
<sequence>MGGQSTRMGQDKSALDYHGKPQREYLTDLLIPLCTAVYWSVNEVQATALSYTNRLVDAYPQTGPLGGLLTAFETYPDVAWLIVPCDLPRLDAGTLEILLQHRNPAAMATAFWDADHSGPEPLVSLWEPQAGPVLHAWFQAGNRSPRRFLSTHTATLLDAPDTRVFENVNDWTGYLQAR</sequence>
<dbReference type="Gene3D" id="3.90.550.10">
    <property type="entry name" value="Spore Coat Polysaccharide Biosynthesis Protein SpsA, Chain A"/>
    <property type="match status" value="1"/>
</dbReference>